<evidence type="ECO:0000256" key="1">
    <source>
        <dbReference type="ARBA" id="ARBA00007137"/>
    </source>
</evidence>
<dbReference type="EMBL" id="PVEP01000001">
    <property type="protein sequence ID" value="PQV58266.1"/>
    <property type="molecule type" value="Genomic_DNA"/>
</dbReference>
<dbReference type="EC" id="2.1.1.-" evidence="4"/>
<dbReference type="GO" id="GO:0032259">
    <property type="term" value="P:methylation"/>
    <property type="evidence" value="ECO:0007669"/>
    <property type="project" value="UniProtKB-KW"/>
</dbReference>
<keyword evidence="6" id="KW-1185">Reference proteome</keyword>
<dbReference type="RefSeq" id="WP_105512567.1">
    <property type="nucleotide sequence ID" value="NZ_PVEP01000001.1"/>
</dbReference>
<evidence type="ECO:0000313" key="5">
    <source>
        <dbReference type="EMBL" id="PQV58266.1"/>
    </source>
</evidence>
<dbReference type="PIRSF" id="PIRSF037567">
    <property type="entry name" value="MTTB_MeTrfase"/>
    <property type="match status" value="1"/>
</dbReference>
<dbReference type="Pfam" id="PF06253">
    <property type="entry name" value="MTTB"/>
    <property type="match status" value="1"/>
</dbReference>
<protein>
    <recommendedName>
        <fullName evidence="4">Methyltransferase</fullName>
        <ecNumber evidence="4">2.1.1.-</ecNumber>
    </recommendedName>
</protein>
<keyword evidence="3 4" id="KW-0808">Transferase</keyword>
<name>A0A2S8SBU8_9RHOB</name>
<dbReference type="Proteomes" id="UP000238338">
    <property type="component" value="Unassembled WGS sequence"/>
</dbReference>
<dbReference type="AlphaFoldDB" id="A0A2S8SBU8"/>
<organism evidence="5 6">
    <name type="scientific">Albidovulum denitrificans</name>
    <dbReference type="NCBI Taxonomy" id="404881"/>
    <lineage>
        <taxon>Bacteria</taxon>
        <taxon>Pseudomonadati</taxon>
        <taxon>Pseudomonadota</taxon>
        <taxon>Alphaproteobacteria</taxon>
        <taxon>Rhodobacterales</taxon>
        <taxon>Paracoccaceae</taxon>
        <taxon>Albidovulum</taxon>
    </lineage>
</organism>
<proteinExistence type="inferred from homology"/>
<gene>
    <name evidence="5" type="ORF">LX70_00074</name>
</gene>
<evidence type="ECO:0000256" key="4">
    <source>
        <dbReference type="PIRNR" id="PIRNR037567"/>
    </source>
</evidence>
<evidence type="ECO:0000256" key="3">
    <source>
        <dbReference type="ARBA" id="ARBA00022679"/>
    </source>
</evidence>
<dbReference type="GO" id="GO:0008168">
    <property type="term" value="F:methyltransferase activity"/>
    <property type="evidence" value="ECO:0007669"/>
    <property type="project" value="UniProtKB-KW"/>
</dbReference>
<dbReference type="GO" id="GO:0015948">
    <property type="term" value="P:methanogenesis"/>
    <property type="evidence" value="ECO:0007669"/>
    <property type="project" value="UniProtKB-UniRule"/>
</dbReference>
<accession>A0A2S8SBU8</accession>
<dbReference type="Gene3D" id="3.20.20.480">
    <property type="entry name" value="Trimethylamine methyltransferase-like"/>
    <property type="match status" value="1"/>
</dbReference>
<keyword evidence="2 5" id="KW-0489">Methyltransferase</keyword>
<dbReference type="OrthoDB" id="5713681at2"/>
<dbReference type="InterPro" id="IPR010426">
    <property type="entry name" value="MTTB_MeTrfase"/>
</dbReference>
<evidence type="ECO:0000256" key="2">
    <source>
        <dbReference type="ARBA" id="ARBA00022603"/>
    </source>
</evidence>
<evidence type="ECO:0000313" key="6">
    <source>
        <dbReference type="Proteomes" id="UP000238338"/>
    </source>
</evidence>
<dbReference type="InterPro" id="IPR038601">
    <property type="entry name" value="MttB-like_sf"/>
</dbReference>
<sequence>MTEQTDPPRRRGRAERKAAAPARIVNYRHLRHPFAPQSVLSADAVAAIHEMALKLLEDLGLKVLLPEARQIYAAGGARVDEATEMVRIGRDIVAGALTSAPASIRLNAANPDRALSYEDGALIFSPGSGCPNATDRIRGRRPGSLETYEEVLKLHQSFDVIHKVGPSAEPQDIPAHLRHYAMMRGQLTLTDKPLFIYARGRGQVEDSFALIRLAMGLSEEEFRNQVWSTTVINTNSPRQIDKPMAQGIIDFARHGQMSIITPFCLAGAMAPVTVEGALVLQHAECLAGITLAQLARPGAPVSYGGFSSNVDMKSGAPAFGTPTHIRMAIATGQLARHVGLPWRSAAGSASNAADMQGAGENHMGLWANLMANATLVVHSAGWLEGGLTFGYEKFINDVEALQIIAEICQPLGSTPDDLAWEALADVAPGGHFFATPHTMERFDRAFYAPLVADLTNHGTWAAAGAKAADERATAIWQRVLAEYVPPPSSQERADRMARFIADRTAEGGAPPLD</sequence>
<reference evidence="5 6" key="1">
    <citation type="submission" date="2018-02" db="EMBL/GenBank/DDBJ databases">
        <title>Genomic Encyclopedia of Archaeal and Bacterial Type Strains, Phase II (KMG-II): from individual species to whole genera.</title>
        <authorList>
            <person name="Goeker M."/>
        </authorList>
    </citation>
    <scope>NUCLEOTIDE SEQUENCE [LARGE SCALE GENOMIC DNA]</scope>
    <source>
        <strain evidence="5 6">DSM 18921</strain>
    </source>
</reference>
<comment type="similarity">
    <text evidence="1 4">Belongs to the trimethylamine methyltransferase family.</text>
</comment>
<comment type="caution">
    <text evidence="5">The sequence shown here is derived from an EMBL/GenBank/DDBJ whole genome shotgun (WGS) entry which is preliminary data.</text>
</comment>